<evidence type="ECO:0000313" key="3">
    <source>
        <dbReference type="Proteomes" id="UP001500755"/>
    </source>
</evidence>
<dbReference type="SUPFAM" id="SSF88713">
    <property type="entry name" value="Glycoside hydrolase/deacetylase"/>
    <property type="match status" value="1"/>
</dbReference>
<evidence type="ECO:0000313" key="2">
    <source>
        <dbReference type="EMBL" id="GAA2001206.1"/>
    </source>
</evidence>
<accession>A0ABN2T7Y7</accession>
<sequence length="289" mass="32312">MSRACITFDFDAISLWIVRGMTTPGPVSRGEFGAYAIPRILKALGDRDITGTFFIPGHTVETYPEESRMIRDAGHEIALHGYAHELVSNQTPEEEAASVDRAIEVFDRVLGVQAIGLRTPAWDYTDATIGIIEDRGLLYDSSLMGQDYRPYWVRKGDVVHPDRATEFGERTGIVEIPVTWTLDDYPQVEYLKTATSVMPGPKTAKEMFDSFHDDFVYMQRIDPEGIHMVTMHPQVTGRGQRMLHFEDYLDRLIADGAEFVTCEQIARDFVAEQSAAEQATAQTGGVTPA</sequence>
<gene>
    <name evidence="2" type="ORF">GCM10009755_06940</name>
</gene>
<dbReference type="CDD" id="cd10938">
    <property type="entry name" value="CE4_HpPgdA_like"/>
    <property type="match status" value="1"/>
</dbReference>
<dbReference type="Pfam" id="PF01522">
    <property type="entry name" value="Polysacc_deac_1"/>
    <property type="match status" value="1"/>
</dbReference>
<dbReference type="InterPro" id="IPR037950">
    <property type="entry name" value="PgdA-like"/>
</dbReference>
<dbReference type="InterPro" id="IPR011330">
    <property type="entry name" value="Glyco_hydro/deAcase_b/a-brl"/>
</dbReference>
<organism evidence="2 3">
    <name type="scientific">Brevibacterium samyangense</name>
    <dbReference type="NCBI Taxonomy" id="366888"/>
    <lineage>
        <taxon>Bacteria</taxon>
        <taxon>Bacillati</taxon>
        <taxon>Actinomycetota</taxon>
        <taxon>Actinomycetes</taxon>
        <taxon>Micrococcales</taxon>
        <taxon>Brevibacteriaceae</taxon>
        <taxon>Brevibacterium</taxon>
    </lineage>
</organism>
<dbReference type="PROSITE" id="PS51677">
    <property type="entry name" value="NODB"/>
    <property type="match status" value="1"/>
</dbReference>
<name>A0ABN2T7Y7_9MICO</name>
<evidence type="ECO:0000259" key="1">
    <source>
        <dbReference type="PROSITE" id="PS51677"/>
    </source>
</evidence>
<dbReference type="Proteomes" id="UP001500755">
    <property type="component" value="Unassembled WGS sequence"/>
</dbReference>
<dbReference type="Gene3D" id="3.20.20.370">
    <property type="entry name" value="Glycoside hydrolase/deacetylase"/>
    <property type="match status" value="1"/>
</dbReference>
<proteinExistence type="predicted"/>
<dbReference type="InterPro" id="IPR002509">
    <property type="entry name" value="NODB_dom"/>
</dbReference>
<dbReference type="EMBL" id="BAAANO010000005">
    <property type="protein sequence ID" value="GAA2001206.1"/>
    <property type="molecule type" value="Genomic_DNA"/>
</dbReference>
<keyword evidence="3" id="KW-1185">Reference proteome</keyword>
<protein>
    <submittedName>
        <fullName evidence="2">Polysaccharide deacetylase</fullName>
    </submittedName>
</protein>
<dbReference type="RefSeq" id="WP_344306994.1">
    <property type="nucleotide sequence ID" value="NZ_BAAANO010000005.1"/>
</dbReference>
<feature type="domain" description="NodB homology" evidence="1">
    <location>
        <begin position="11"/>
        <end position="260"/>
    </location>
</feature>
<dbReference type="PANTHER" id="PTHR47561:SF1">
    <property type="entry name" value="POLYSACCHARIDE DEACETYLASE FAMILY PROTEIN (AFU_ORTHOLOGUE AFUA_6G05030)"/>
    <property type="match status" value="1"/>
</dbReference>
<comment type="caution">
    <text evidence="2">The sequence shown here is derived from an EMBL/GenBank/DDBJ whole genome shotgun (WGS) entry which is preliminary data.</text>
</comment>
<reference evidence="2 3" key="1">
    <citation type="journal article" date="2019" name="Int. J. Syst. Evol. Microbiol.">
        <title>The Global Catalogue of Microorganisms (GCM) 10K type strain sequencing project: providing services to taxonomists for standard genome sequencing and annotation.</title>
        <authorList>
            <consortium name="The Broad Institute Genomics Platform"/>
            <consortium name="The Broad Institute Genome Sequencing Center for Infectious Disease"/>
            <person name="Wu L."/>
            <person name="Ma J."/>
        </authorList>
    </citation>
    <scope>NUCLEOTIDE SEQUENCE [LARGE SCALE GENOMIC DNA]</scope>
    <source>
        <strain evidence="2 3">JCM 14546</strain>
    </source>
</reference>
<dbReference type="PANTHER" id="PTHR47561">
    <property type="entry name" value="POLYSACCHARIDE DEACETYLASE FAMILY PROTEIN (AFU_ORTHOLOGUE AFUA_6G05030)"/>
    <property type="match status" value="1"/>
</dbReference>